<evidence type="ECO:0000313" key="1">
    <source>
        <dbReference type="EMBL" id="KIH57753.1"/>
    </source>
</evidence>
<evidence type="ECO:0000313" key="2">
    <source>
        <dbReference type="Proteomes" id="UP000054047"/>
    </source>
</evidence>
<proteinExistence type="predicted"/>
<gene>
    <name evidence="1" type="ORF">ANCDUO_12053</name>
</gene>
<dbReference type="Proteomes" id="UP000054047">
    <property type="component" value="Unassembled WGS sequence"/>
</dbReference>
<protein>
    <submittedName>
        <fullName evidence="1">Uncharacterized protein</fullName>
    </submittedName>
</protein>
<keyword evidence="2" id="KW-1185">Reference proteome</keyword>
<accession>A0A0C2CMB5</accession>
<sequence>MQPIDILPKLVGKSSIQEINGHHRQQADPLDKQFQVALNTLLDSPKPLSNCLSCPYEDDRDAHPAGRFPCYADAISRTVQADVIGFCTRCLQARNAADCGVRCNICRAEYSVLLCLTKTSHHVGPKSKALDVPSPSLVARLELSRHASPPNASSCVVPLVTAEVSRYQATCAT</sequence>
<organism evidence="1 2">
    <name type="scientific">Ancylostoma duodenale</name>
    <dbReference type="NCBI Taxonomy" id="51022"/>
    <lineage>
        <taxon>Eukaryota</taxon>
        <taxon>Metazoa</taxon>
        <taxon>Ecdysozoa</taxon>
        <taxon>Nematoda</taxon>
        <taxon>Chromadorea</taxon>
        <taxon>Rhabditida</taxon>
        <taxon>Rhabditina</taxon>
        <taxon>Rhabditomorpha</taxon>
        <taxon>Strongyloidea</taxon>
        <taxon>Ancylostomatidae</taxon>
        <taxon>Ancylostomatinae</taxon>
        <taxon>Ancylostoma</taxon>
    </lineage>
</organism>
<reference evidence="1 2" key="1">
    <citation type="submission" date="2013-12" db="EMBL/GenBank/DDBJ databases">
        <title>Draft genome of the parsitic nematode Ancylostoma duodenale.</title>
        <authorList>
            <person name="Mitreva M."/>
        </authorList>
    </citation>
    <scope>NUCLEOTIDE SEQUENCE [LARGE SCALE GENOMIC DNA]</scope>
    <source>
        <strain evidence="1 2">Zhejiang</strain>
    </source>
</reference>
<dbReference type="AlphaFoldDB" id="A0A0C2CMB5"/>
<name>A0A0C2CMB5_9BILA</name>
<dbReference type="EMBL" id="KN733975">
    <property type="protein sequence ID" value="KIH57753.1"/>
    <property type="molecule type" value="Genomic_DNA"/>
</dbReference>